<reference evidence="1" key="1">
    <citation type="journal article" date="2019" name="MBio">
        <title>Virus Genomes from Deep Sea Sediments Expand the Ocean Megavirome and Support Independent Origins of Viral Gigantism.</title>
        <authorList>
            <person name="Backstrom D."/>
            <person name="Yutin N."/>
            <person name="Jorgensen S.L."/>
            <person name="Dharamshi J."/>
            <person name="Homa F."/>
            <person name="Zaremba-Niedwiedzka K."/>
            <person name="Spang A."/>
            <person name="Wolf Y.I."/>
            <person name="Koonin E.V."/>
            <person name="Ettema T.J."/>
        </authorList>
    </citation>
    <scope>NUCLEOTIDE SEQUENCE</scope>
</reference>
<name>A0A481ZC46_9VIRU</name>
<proteinExistence type="predicted"/>
<dbReference type="EMBL" id="MK500596">
    <property type="protein sequence ID" value="QBK93448.1"/>
    <property type="molecule type" value="Genomic_DNA"/>
</dbReference>
<protein>
    <submittedName>
        <fullName evidence="1">Uncharacterized protein</fullName>
    </submittedName>
</protein>
<sequence>MVIIELADEKGNIDILQEFYTLCRTSVDADTRKLLSSLRIKFELVQFSYIVSWGIVLACGNNNGDSRTAHNIIDFLELKVICLHEGFLLAKDNINGVTSHRSKLNDNDKSTKIDLSLSLSLKPKGDMIIKYDLPLMEFAGCRSKKGCYESTKESQFYVNVHLLDETFDREKVDSRVKQFLDTHGNDISRAASVIPLCEIYDTCVKEDSTIFADSGWKTLVKTNRTEVKIHNSDPDYLYKFPIRGSYRLTHNWSHVLRVRFGAKLRELVVVHDFDKLEIVEENLTCLKSLHDILELKNDNLMIEQFVVRSEFKYLMGEAESANFLANQSLADKLEFSHQLIQLVCFSGFSDVNLGNIRIDRKSGKLVIIDTEPIYGSMYLEGEKIKKTSLKERFSFIMLPACLSVFYEVLNSYFRNIE</sequence>
<organism evidence="1">
    <name type="scientific">Pithovirus LCPAC404</name>
    <dbReference type="NCBI Taxonomy" id="2506597"/>
    <lineage>
        <taxon>Viruses</taxon>
        <taxon>Pithoviruses</taxon>
    </lineage>
</organism>
<gene>
    <name evidence="1" type="ORF">LCPAC404_01520</name>
</gene>
<accession>A0A481ZC46</accession>
<evidence type="ECO:0000313" key="1">
    <source>
        <dbReference type="EMBL" id="QBK93448.1"/>
    </source>
</evidence>